<organism evidence="2 3">
    <name type="scientific">Lottia gigantea</name>
    <name type="common">Giant owl limpet</name>
    <dbReference type="NCBI Taxonomy" id="225164"/>
    <lineage>
        <taxon>Eukaryota</taxon>
        <taxon>Metazoa</taxon>
        <taxon>Spiralia</taxon>
        <taxon>Lophotrochozoa</taxon>
        <taxon>Mollusca</taxon>
        <taxon>Gastropoda</taxon>
        <taxon>Patellogastropoda</taxon>
        <taxon>Lottioidea</taxon>
        <taxon>Lottiidae</taxon>
        <taxon>Lottia</taxon>
    </lineage>
</organism>
<dbReference type="PANTHER" id="PTHR20872">
    <property type="match status" value="1"/>
</dbReference>
<dbReference type="OMA" id="MCRQCFN"/>
<dbReference type="InterPro" id="IPR036047">
    <property type="entry name" value="F-box-like_dom_sf"/>
</dbReference>
<dbReference type="PANTHER" id="PTHR20872:SF1">
    <property type="entry name" value="F-BOX DOMAIN-CONTAINING PROTEIN"/>
    <property type="match status" value="1"/>
</dbReference>
<evidence type="ECO:0000313" key="3">
    <source>
        <dbReference type="Proteomes" id="UP000030746"/>
    </source>
</evidence>
<dbReference type="STRING" id="225164.V3ZVL6"/>
<gene>
    <name evidence="2" type="ORF">LOTGIDRAFT_194798</name>
</gene>
<keyword evidence="3" id="KW-1185">Reference proteome</keyword>
<dbReference type="InterPro" id="IPR001810">
    <property type="entry name" value="F-box_dom"/>
</dbReference>
<dbReference type="HOGENOM" id="CLU_020377_0_0_1"/>
<dbReference type="SUPFAM" id="SSF52047">
    <property type="entry name" value="RNI-like"/>
    <property type="match status" value="1"/>
</dbReference>
<protein>
    <recommendedName>
        <fullName evidence="1">F-box domain-containing protein</fullName>
    </recommendedName>
</protein>
<dbReference type="KEGG" id="lgi:LOTGIDRAFT_194798"/>
<dbReference type="InterPro" id="IPR032675">
    <property type="entry name" value="LRR_dom_sf"/>
</dbReference>
<dbReference type="Gene3D" id="3.80.10.10">
    <property type="entry name" value="Ribonuclease Inhibitor"/>
    <property type="match status" value="1"/>
</dbReference>
<proteinExistence type="predicted"/>
<dbReference type="Proteomes" id="UP000030746">
    <property type="component" value="Unassembled WGS sequence"/>
</dbReference>
<feature type="domain" description="F-box" evidence="1">
    <location>
        <begin position="38"/>
        <end position="79"/>
    </location>
</feature>
<dbReference type="CTD" id="20245094"/>
<dbReference type="SUPFAM" id="SSF81383">
    <property type="entry name" value="F-box domain"/>
    <property type="match status" value="1"/>
</dbReference>
<evidence type="ECO:0000313" key="2">
    <source>
        <dbReference type="EMBL" id="ESO86645.1"/>
    </source>
</evidence>
<dbReference type="OrthoDB" id="9974792at2759"/>
<dbReference type="AlphaFoldDB" id="V3ZVL6"/>
<dbReference type="GeneID" id="20245094"/>
<accession>V3ZVL6</accession>
<dbReference type="Gene3D" id="1.20.1280.50">
    <property type="match status" value="1"/>
</dbReference>
<dbReference type="Pfam" id="PF12937">
    <property type="entry name" value="F-box-like"/>
    <property type="match status" value="1"/>
</dbReference>
<sequence length="481" mass="55950">MDFRTYLLRAAQLFDEEEWRSRDKSPEEEEGDTRWGNCLPEILLEDIFSLLVPKHRHEASQVCRTWYQAFYAPRVWGTFVLMETTLTKRRFNLYKGYQRELCPRKTQVCLQRVGHLFKKIIITPLSDFYNLYEFLRVLSAFLEYYEEHEEYPMPLLKTFDFTFACENRGMTGSIVHGTGGKILQILETLLGNMIGLKHVSVNQLLLGPEEVPGLMESLAKNCAESLQTLELLNCCKVPYPMSDITQFGNLHTLTISPQHLDDEMLLLLAGMGLGKLHIVQDAYTCDTEPINYEVWKLVKEMAPNFRVSLSLRGLTKKEIVIQPHAPVYCVVYRAPYSKINLDFASSLCDYYPRYLEVYAQEGFPRSHGSRSFVDRGDTTFVHLVRICPRLKTLVIRERISYATLLIIASLGKNLENLVVRENALIKKMDWPMLSGWTDDFYRFLKKNSKNLEDTTREVSMLLKKSWKPLRDEDFKKVSIKL</sequence>
<dbReference type="EMBL" id="KB203019">
    <property type="protein sequence ID" value="ESO86645.1"/>
    <property type="molecule type" value="Genomic_DNA"/>
</dbReference>
<evidence type="ECO:0000259" key="1">
    <source>
        <dbReference type="Pfam" id="PF12937"/>
    </source>
</evidence>
<dbReference type="RefSeq" id="XP_009062626.1">
    <property type="nucleotide sequence ID" value="XM_009064378.1"/>
</dbReference>
<name>V3ZVL6_LOTGI</name>
<reference evidence="2 3" key="1">
    <citation type="journal article" date="2013" name="Nature">
        <title>Insights into bilaterian evolution from three spiralian genomes.</title>
        <authorList>
            <person name="Simakov O."/>
            <person name="Marletaz F."/>
            <person name="Cho S.J."/>
            <person name="Edsinger-Gonzales E."/>
            <person name="Havlak P."/>
            <person name="Hellsten U."/>
            <person name="Kuo D.H."/>
            <person name="Larsson T."/>
            <person name="Lv J."/>
            <person name="Arendt D."/>
            <person name="Savage R."/>
            <person name="Osoegawa K."/>
            <person name="de Jong P."/>
            <person name="Grimwood J."/>
            <person name="Chapman J.A."/>
            <person name="Shapiro H."/>
            <person name="Aerts A."/>
            <person name="Otillar R.P."/>
            <person name="Terry A.Y."/>
            <person name="Boore J.L."/>
            <person name="Grigoriev I.V."/>
            <person name="Lindberg D.R."/>
            <person name="Seaver E.C."/>
            <person name="Weisblat D.A."/>
            <person name="Putnam N.H."/>
            <person name="Rokhsar D.S."/>
        </authorList>
    </citation>
    <scope>NUCLEOTIDE SEQUENCE [LARGE SCALE GENOMIC DNA]</scope>
</reference>